<dbReference type="GO" id="GO:0005829">
    <property type="term" value="C:cytosol"/>
    <property type="evidence" value="ECO:0007669"/>
    <property type="project" value="GOC"/>
</dbReference>
<dbReference type="PIRSF" id="PIRSF009375">
    <property type="entry name" value="Retromer_Vps35"/>
    <property type="match status" value="1"/>
</dbReference>
<dbReference type="PANTHER" id="PTHR11099">
    <property type="entry name" value="VACUOLAR SORTING PROTEIN 35"/>
    <property type="match status" value="1"/>
</dbReference>
<dbReference type="PANTHER" id="PTHR11099:SF0">
    <property type="entry name" value="VACUOLAR PROTEIN SORTING-ASSOCIATED PROTEIN 35"/>
    <property type="match status" value="1"/>
</dbReference>
<dbReference type="EMBL" id="JADGJH010000567">
    <property type="protein sequence ID" value="KAJ3126281.1"/>
    <property type="molecule type" value="Genomic_DNA"/>
</dbReference>
<evidence type="ECO:0000256" key="1">
    <source>
        <dbReference type="ARBA" id="ARBA00004170"/>
    </source>
</evidence>
<keyword evidence="5" id="KW-0472">Membrane</keyword>
<evidence type="ECO:0000256" key="4">
    <source>
        <dbReference type="ARBA" id="ARBA00022927"/>
    </source>
</evidence>
<feature type="region of interest" description="Disordered" evidence="7">
    <location>
        <begin position="74"/>
        <end position="97"/>
    </location>
</feature>
<name>A0AAD5T5B7_9FUNG</name>
<sequence length="1006" mass="112265">MAVFDQLRHLSAYLYDAHISGRHHLSDLYELVQYAASIVPRLYLMITTGSVFLRVSRELALAATAAAPVKQISAKGKDPVRDDSFDDKQLPPLRPTNPIHDVPPVKELLKDMLDMTLGVQHPIRGLFLRYYLTSMCRDYMPDGDGTNSMFGCRTDSIQFLLQNFVEMNKLWVRLQYIGHSREREQREMERRELKLLIGSNLLRLSQLEGLTAVTFTNLILPSVMSEVVNCRDVLAQEYLMEVVIQVFPDDFHLHGLDLFLSATSQLSRNVNIKGMVLSLVNRFTAFAQRARADHTVKQKEAFTSRKEKLPPISGIPDDIRLFEIFWDQVTQHIGMRPEFQLHDVISLLTSLVELSTGCYPTRYDYVDLILGYAKDRVLQVVINKEPAMANPETAAALLNLQLTTLSAYKTNPLIFLTFPSSTSNLFKHQGYSPGRQQSPAFEEREGLIMGGGSNQASSNSRNHSRTNSFEPATQQYEFQSKPSKNLLGNFTDLLHLQPYISRKKVAYDFVELSISASNQLAKTATKFRIDTVEAVDAVFGEVLEVLVKDVIDGGLGGSKSLRVDDGSSPDRRVGTVVDVSAVFTPVNFDSVLKEGTAAAKVILIVGAVAGSADDLFELSGVVRRYILEGGDIRMKFTIPAVVNSCVGIARDYLGSANLSDLTIIQRLNTLFSFMTETISLLEDSEAQISPKEVVALTAVRSLLPSTPTVALNLYLTVAQIANECRNSETCYEALAHAIATYEDRVVDSKGQGPCIMALIGGIRACATVVATVPYETLADKIVIHCGRLLKKVDQCKSLMICGHMYWADDRKVWDGVRDHPVDEDVLAKERIGVTDVGRPKKSKLKGLFGDNNDEKVEAVVAASERGKIWRDGRKVLDCLQKSLKVADSILETHVNTGLFVEILEQYIWFYESGNDYIEVKYLNSLIDLINTNISNSSLSGSSNAIPEKVTRHFHNILLRLNALKDDEEEERRQLGLDQRITDPYAGDSEFAIESHDGGRWTYLELL</sequence>
<dbReference type="Gene3D" id="1.25.40.660">
    <property type="entry name" value="Vacuolar protein sorting-associated protein 35, helical subcomplex Vps35-C"/>
    <property type="match status" value="1"/>
</dbReference>
<keyword evidence="3 6" id="KW-0813">Transport</keyword>
<comment type="subcellular location">
    <subcellularLocation>
        <location evidence="1">Membrane</location>
        <topology evidence="1">Peripheral membrane protein</topology>
    </subcellularLocation>
</comment>
<feature type="region of interest" description="Disordered" evidence="7">
    <location>
        <begin position="448"/>
        <end position="469"/>
    </location>
</feature>
<feature type="compositionally biased region" description="Low complexity" evidence="7">
    <location>
        <begin position="457"/>
        <end position="468"/>
    </location>
</feature>
<protein>
    <recommendedName>
        <fullName evidence="6">Vacuolar protein sorting-associated protein 35</fullName>
    </recommendedName>
</protein>
<evidence type="ECO:0000256" key="6">
    <source>
        <dbReference type="PIRNR" id="PIRNR009375"/>
    </source>
</evidence>
<dbReference type="GO" id="GO:0005770">
    <property type="term" value="C:late endosome"/>
    <property type="evidence" value="ECO:0007669"/>
    <property type="project" value="TreeGrafter"/>
</dbReference>
<evidence type="ECO:0000256" key="2">
    <source>
        <dbReference type="ARBA" id="ARBA00006536"/>
    </source>
</evidence>
<reference evidence="8" key="1">
    <citation type="submission" date="2020-05" db="EMBL/GenBank/DDBJ databases">
        <title>Phylogenomic resolution of chytrid fungi.</title>
        <authorList>
            <person name="Stajich J.E."/>
            <person name="Amses K."/>
            <person name="Simmons R."/>
            <person name="Seto K."/>
            <person name="Myers J."/>
            <person name="Bonds A."/>
            <person name="Quandt C.A."/>
            <person name="Barry K."/>
            <person name="Liu P."/>
            <person name="Grigoriev I."/>
            <person name="Longcore J.E."/>
            <person name="James T.Y."/>
        </authorList>
    </citation>
    <scope>NUCLEOTIDE SEQUENCE</scope>
    <source>
        <strain evidence="8">JEL0513</strain>
    </source>
</reference>
<dbReference type="Pfam" id="PF03635">
    <property type="entry name" value="Vps35"/>
    <property type="match status" value="3"/>
</dbReference>
<comment type="function">
    <text evidence="6">Plays a role in vesicular protein sorting.</text>
</comment>
<accession>A0AAD5T5B7</accession>
<dbReference type="Proteomes" id="UP001211907">
    <property type="component" value="Unassembled WGS sequence"/>
</dbReference>
<comment type="similarity">
    <text evidence="2 6">Belongs to the VPS35 family.</text>
</comment>
<proteinExistence type="inferred from homology"/>
<evidence type="ECO:0000256" key="7">
    <source>
        <dbReference type="SAM" id="MobiDB-lite"/>
    </source>
</evidence>
<keyword evidence="9" id="KW-1185">Reference proteome</keyword>
<evidence type="ECO:0000313" key="8">
    <source>
        <dbReference type="EMBL" id="KAJ3126281.1"/>
    </source>
</evidence>
<evidence type="ECO:0000313" key="9">
    <source>
        <dbReference type="Proteomes" id="UP001211907"/>
    </source>
</evidence>
<dbReference type="InterPro" id="IPR042491">
    <property type="entry name" value="Vps35_C"/>
</dbReference>
<evidence type="ECO:0000256" key="3">
    <source>
        <dbReference type="ARBA" id="ARBA00022448"/>
    </source>
</evidence>
<evidence type="ECO:0000256" key="5">
    <source>
        <dbReference type="ARBA" id="ARBA00023136"/>
    </source>
</evidence>
<comment type="caution">
    <text evidence="8">The sequence shown here is derived from an EMBL/GenBank/DDBJ whole genome shotgun (WGS) entry which is preliminary data.</text>
</comment>
<feature type="compositionally biased region" description="Basic and acidic residues" evidence="7">
    <location>
        <begin position="75"/>
        <end position="89"/>
    </location>
</feature>
<dbReference type="AlphaFoldDB" id="A0AAD5T5B7"/>
<gene>
    <name evidence="8" type="primary">VPS35_1</name>
    <name evidence="8" type="ORF">HK100_010336</name>
</gene>
<dbReference type="GO" id="GO:0030906">
    <property type="term" value="C:retromer, cargo-selective complex"/>
    <property type="evidence" value="ECO:0007669"/>
    <property type="project" value="InterPro"/>
</dbReference>
<dbReference type="InterPro" id="IPR005378">
    <property type="entry name" value="Vps35"/>
</dbReference>
<dbReference type="GO" id="GO:0006886">
    <property type="term" value="P:intracellular protein transport"/>
    <property type="evidence" value="ECO:0007669"/>
    <property type="project" value="TreeGrafter"/>
</dbReference>
<dbReference type="GO" id="GO:0042147">
    <property type="term" value="P:retrograde transport, endosome to Golgi"/>
    <property type="evidence" value="ECO:0007669"/>
    <property type="project" value="InterPro"/>
</dbReference>
<keyword evidence="4 6" id="KW-0653">Protein transport</keyword>
<organism evidence="8 9">
    <name type="scientific">Physocladia obscura</name>
    <dbReference type="NCBI Taxonomy" id="109957"/>
    <lineage>
        <taxon>Eukaryota</taxon>
        <taxon>Fungi</taxon>
        <taxon>Fungi incertae sedis</taxon>
        <taxon>Chytridiomycota</taxon>
        <taxon>Chytridiomycota incertae sedis</taxon>
        <taxon>Chytridiomycetes</taxon>
        <taxon>Chytridiales</taxon>
        <taxon>Chytriomycetaceae</taxon>
        <taxon>Physocladia</taxon>
    </lineage>
</organism>